<protein>
    <submittedName>
        <fullName evidence="1">Unplaced genomic scaffold GYMLUscaffold_85, whole genome shotgun sequence</fullName>
    </submittedName>
</protein>
<dbReference type="AlphaFoldDB" id="A0A0D0BTY9"/>
<organism evidence="1 2">
    <name type="scientific">Collybiopsis luxurians FD-317 M1</name>
    <dbReference type="NCBI Taxonomy" id="944289"/>
    <lineage>
        <taxon>Eukaryota</taxon>
        <taxon>Fungi</taxon>
        <taxon>Dikarya</taxon>
        <taxon>Basidiomycota</taxon>
        <taxon>Agaricomycotina</taxon>
        <taxon>Agaricomycetes</taxon>
        <taxon>Agaricomycetidae</taxon>
        <taxon>Agaricales</taxon>
        <taxon>Marasmiineae</taxon>
        <taxon>Omphalotaceae</taxon>
        <taxon>Collybiopsis</taxon>
        <taxon>Collybiopsis luxurians</taxon>
    </lineage>
</organism>
<sequence length="419" mass="47543">MLWRYIAPPAYRFDFILLLLIQSQKCPLTIKYHTNEHTFDQRVLALLAEHSEHWLEAAFCIPSSCYPLLNSVRQRIPLLKSLALTTNDCKSLPRIPGFDIAPNLRHLDLAFLCGNLVQKISAPWSQLIQLHCNFIEASSLYHLLLHTPVLSQLHICNLFDDLGTENFVTDIVFIHLKTIHASECSSRALHFFLRHSLNLIKLSIFCSYLTSNFIQNPVIPVILLCLQVLKIRVRGHSSHLIDALVLQTPSLSKVEFHSILGDRSEDGRVEEQWGVGKQCLHSLKDFIQRADCTLTHLNLVLEIVFDNSGMVSLLKALPSLETLNIVVPRIECVPFRAMALASQFFPKLHTFNLRLLIQEHTVDALNDLVILATSSSLLNIHFLASEYFTHVQIADWMVLIKAQPPMAPVKEDSTGLMLD</sequence>
<dbReference type="OrthoDB" id="3054765at2759"/>
<reference evidence="1 2" key="1">
    <citation type="submission" date="2014-04" db="EMBL/GenBank/DDBJ databases">
        <title>Evolutionary Origins and Diversification of the Mycorrhizal Mutualists.</title>
        <authorList>
            <consortium name="DOE Joint Genome Institute"/>
            <consortium name="Mycorrhizal Genomics Consortium"/>
            <person name="Kohler A."/>
            <person name="Kuo A."/>
            <person name="Nagy L.G."/>
            <person name="Floudas D."/>
            <person name="Copeland A."/>
            <person name="Barry K.W."/>
            <person name="Cichocki N."/>
            <person name="Veneault-Fourrey C."/>
            <person name="LaButti K."/>
            <person name="Lindquist E.A."/>
            <person name="Lipzen A."/>
            <person name="Lundell T."/>
            <person name="Morin E."/>
            <person name="Murat C."/>
            <person name="Riley R."/>
            <person name="Ohm R."/>
            <person name="Sun H."/>
            <person name="Tunlid A."/>
            <person name="Henrissat B."/>
            <person name="Grigoriev I.V."/>
            <person name="Hibbett D.S."/>
            <person name="Martin F."/>
        </authorList>
    </citation>
    <scope>NUCLEOTIDE SEQUENCE [LARGE SCALE GENOMIC DNA]</scope>
    <source>
        <strain evidence="1 2">FD-317 M1</strain>
    </source>
</reference>
<keyword evidence="2" id="KW-1185">Reference proteome</keyword>
<dbReference type="Proteomes" id="UP000053593">
    <property type="component" value="Unassembled WGS sequence"/>
</dbReference>
<accession>A0A0D0BTY9</accession>
<gene>
    <name evidence="1" type="ORF">GYMLUDRAFT_250653</name>
</gene>
<proteinExistence type="predicted"/>
<name>A0A0D0BTY9_9AGAR</name>
<dbReference type="SUPFAM" id="SSF52058">
    <property type="entry name" value="L domain-like"/>
    <property type="match status" value="1"/>
</dbReference>
<evidence type="ECO:0000313" key="2">
    <source>
        <dbReference type="Proteomes" id="UP000053593"/>
    </source>
</evidence>
<evidence type="ECO:0000313" key="1">
    <source>
        <dbReference type="EMBL" id="KIK53064.1"/>
    </source>
</evidence>
<dbReference type="EMBL" id="KN834833">
    <property type="protein sequence ID" value="KIK53064.1"/>
    <property type="molecule type" value="Genomic_DNA"/>
</dbReference>
<dbReference type="HOGENOM" id="CLU_655610_0_0_1"/>